<dbReference type="PROSITE" id="PS51898">
    <property type="entry name" value="TYR_RECOMBINASE"/>
    <property type="match status" value="1"/>
</dbReference>
<keyword evidence="4" id="KW-0233">DNA recombination</keyword>
<dbReference type="Gene3D" id="1.10.443.10">
    <property type="entry name" value="Intergrase catalytic core"/>
    <property type="match status" value="1"/>
</dbReference>
<dbReference type="InterPro" id="IPR025166">
    <property type="entry name" value="Integrase_DNA_bind_dom"/>
</dbReference>
<dbReference type="RefSeq" id="WP_284311636.1">
    <property type="nucleotide sequence ID" value="NZ_BSPC01000015.1"/>
</dbReference>
<proteinExistence type="inferred from homology"/>
<dbReference type="InterPro" id="IPR050808">
    <property type="entry name" value="Phage_Integrase"/>
</dbReference>
<dbReference type="Proteomes" id="UP001156882">
    <property type="component" value="Unassembled WGS sequence"/>
</dbReference>
<dbReference type="InterPro" id="IPR002104">
    <property type="entry name" value="Integrase_catalytic"/>
</dbReference>
<accession>A0ABQ6CJ64</accession>
<feature type="domain" description="Tyr recombinase" evidence="5">
    <location>
        <begin position="208"/>
        <end position="379"/>
    </location>
</feature>
<dbReference type="InterPro" id="IPR053876">
    <property type="entry name" value="Phage_int_M"/>
</dbReference>
<evidence type="ECO:0000256" key="1">
    <source>
        <dbReference type="ARBA" id="ARBA00008857"/>
    </source>
</evidence>
<keyword evidence="3" id="KW-0238">DNA-binding</keyword>
<organism evidence="6 7">
    <name type="scientific">Labrys miyagiensis</name>
    <dbReference type="NCBI Taxonomy" id="346912"/>
    <lineage>
        <taxon>Bacteria</taxon>
        <taxon>Pseudomonadati</taxon>
        <taxon>Pseudomonadota</taxon>
        <taxon>Alphaproteobacteria</taxon>
        <taxon>Hyphomicrobiales</taxon>
        <taxon>Xanthobacteraceae</taxon>
        <taxon>Labrys</taxon>
    </lineage>
</organism>
<dbReference type="EMBL" id="BSPC01000015">
    <property type="protein sequence ID" value="GLS18764.1"/>
    <property type="molecule type" value="Genomic_DNA"/>
</dbReference>
<dbReference type="SUPFAM" id="SSF56349">
    <property type="entry name" value="DNA breaking-rejoining enzymes"/>
    <property type="match status" value="1"/>
</dbReference>
<evidence type="ECO:0000256" key="2">
    <source>
        <dbReference type="ARBA" id="ARBA00022908"/>
    </source>
</evidence>
<dbReference type="PANTHER" id="PTHR30629">
    <property type="entry name" value="PROPHAGE INTEGRASE"/>
    <property type="match status" value="1"/>
</dbReference>
<dbReference type="Pfam" id="PF13356">
    <property type="entry name" value="Arm-DNA-bind_3"/>
    <property type="match status" value="1"/>
</dbReference>
<dbReference type="Gene3D" id="3.30.160.390">
    <property type="entry name" value="Integrase, DNA-binding domain"/>
    <property type="match status" value="1"/>
</dbReference>
<name>A0ABQ6CJ64_9HYPH</name>
<gene>
    <name evidence="6" type="primary">int_2</name>
    <name evidence="6" type="ORF">GCM10007874_17810</name>
</gene>
<dbReference type="InterPro" id="IPR011010">
    <property type="entry name" value="DNA_brk_join_enz"/>
</dbReference>
<dbReference type="Pfam" id="PF22022">
    <property type="entry name" value="Phage_int_M"/>
    <property type="match status" value="1"/>
</dbReference>
<evidence type="ECO:0000313" key="7">
    <source>
        <dbReference type="Proteomes" id="UP001156882"/>
    </source>
</evidence>
<dbReference type="CDD" id="cd00801">
    <property type="entry name" value="INT_P4_C"/>
    <property type="match status" value="1"/>
</dbReference>
<evidence type="ECO:0000256" key="4">
    <source>
        <dbReference type="ARBA" id="ARBA00023172"/>
    </source>
</evidence>
<evidence type="ECO:0000313" key="6">
    <source>
        <dbReference type="EMBL" id="GLS18764.1"/>
    </source>
</evidence>
<comment type="similarity">
    <text evidence="1">Belongs to the 'phage' integrase family.</text>
</comment>
<dbReference type="InterPro" id="IPR013762">
    <property type="entry name" value="Integrase-like_cat_sf"/>
</dbReference>
<dbReference type="PANTHER" id="PTHR30629:SF2">
    <property type="entry name" value="PROPHAGE INTEGRASE INTS-RELATED"/>
    <property type="match status" value="1"/>
</dbReference>
<dbReference type="InterPro" id="IPR010998">
    <property type="entry name" value="Integrase_recombinase_N"/>
</dbReference>
<dbReference type="Gene3D" id="1.10.150.130">
    <property type="match status" value="1"/>
</dbReference>
<sequence length="400" mass="44996">MAREIDRLSARTVTSITKPGRHADGGNLFLVVDRSGAKRWTFIFRWNGKLKEMGLGGVNSVTLARARELAGDARRNLADGENPIEKRRAKEARSQTFAEAADDLILSMAPSWKNAKHKAQWEMTIGDTYCKSIRAMDVTQIRTEQVLEILKPIWQTKAETASRIRGRIERVLNSAKAAGFIKSPWENPARWSGHLDHILPRRAKLSRGHHAALPYEEIPAFMKDLRSREATAALALELLILTATRTSETLLAKPGEFDLERKVWTIPAERMKMKREHRVPLAPRAVEIIEKLKIAGGEWLIPGAKKGRPLSNMAMLKLLERMDSDVTVHGFRSAFKDWAAEVTPFANEVSEAALAHLVGDETERAYRRGDLFDKRRALMESWAAFCTTPPADNVIPLKRG</sequence>
<evidence type="ECO:0000259" key="5">
    <source>
        <dbReference type="PROSITE" id="PS51898"/>
    </source>
</evidence>
<reference evidence="7" key="1">
    <citation type="journal article" date="2019" name="Int. J. Syst. Evol. Microbiol.">
        <title>The Global Catalogue of Microorganisms (GCM) 10K type strain sequencing project: providing services to taxonomists for standard genome sequencing and annotation.</title>
        <authorList>
            <consortium name="The Broad Institute Genomics Platform"/>
            <consortium name="The Broad Institute Genome Sequencing Center for Infectious Disease"/>
            <person name="Wu L."/>
            <person name="Ma J."/>
        </authorList>
    </citation>
    <scope>NUCLEOTIDE SEQUENCE [LARGE SCALE GENOMIC DNA]</scope>
    <source>
        <strain evidence="7">NBRC 101365</strain>
    </source>
</reference>
<dbReference type="InterPro" id="IPR038488">
    <property type="entry name" value="Integrase_DNA-bd_sf"/>
</dbReference>
<protein>
    <submittedName>
        <fullName evidence="6">Integrase</fullName>
    </submittedName>
</protein>
<keyword evidence="2" id="KW-0229">DNA integration</keyword>
<comment type="caution">
    <text evidence="6">The sequence shown here is derived from an EMBL/GenBank/DDBJ whole genome shotgun (WGS) entry which is preliminary data.</text>
</comment>
<keyword evidence="7" id="KW-1185">Reference proteome</keyword>
<dbReference type="Pfam" id="PF00589">
    <property type="entry name" value="Phage_integrase"/>
    <property type="match status" value="1"/>
</dbReference>
<evidence type="ECO:0000256" key="3">
    <source>
        <dbReference type="ARBA" id="ARBA00023125"/>
    </source>
</evidence>